<accession>A0A6L6J6D8</accession>
<sequence>MALGGVMVAGFASPGWPWWAWLVVLIVPDLSLAGYLAGKRIGAATYNAAHIYALPFLLMMLGVASGSTAVISAGGLWLAHVGADRGIGLGLKLPSGFRDTHLGQIGRNSPD</sequence>
<feature type="transmembrane region" description="Helical" evidence="1">
    <location>
        <begin position="49"/>
        <end position="79"/>
    </location>
</feature>
<proteinExistence type="predicted"/>
<keyword evidence="1" id="KW-0812">Transmembrane</keyword>
<dbReference type="EMBL" id="WMIE01000001">
    <property type="protein sequence ID" value="MTH76269.1"/>
    <property type="molecule type" value="Genomic_DNA"/>
</dbReference>
<evidence type="ECO:0000313" key="2">
    <source>
        <dbReference type="EMBL" id="MTH76269.1"/>
    </source>
</evidence>
<keyword evidence="3" id="KW-1185">Reference proteome</keyword>
<dbReference type="Pfam" id="PF14079">
    <property type="entry name" value="DUF4260"/>
    <property type="match status" value="1"/>
</dbReference>
<dbReference type="AlphaFoldDB" id="A0A6L6J6D8"/>
<evidence type="ECO:0000313" key="3">
    <source>
        <dbReference type="Proteomes" id="UP000478183"/>
    </source>
</evidence>
<gene>
    <name evidence="2" type="ORF">GL286_00825</name>
</gene>
<comment type="caution">
    <text evidence="2">The sequence shown here is derived from an EMBL/GenBank/DDBJ whole genome shotgun (WGS) entry which is preliminary data.</text>
</comment>
<protein>
    <submittedName>
        <fullName evidence="2">DUF4260 family protein</fullName>
    </submittedName>
</protein>
<dbReference type="OrthoDB" id="9813911at2"/>
<dbReference type="InterPro" id="IPR025356">
    <property type="entry name" value="DUF4260"/>
</dbReference>
<dbReference type="Proteomes" id="UP000478183">
    <property type="component" value="Unassembled WGS sequence"/>
</dbReference>
<feature type="transmembrane region" description="Helical" evidence="1">
    <location>
        <begin position="18"/>
        <end position="37"/>
    </location>
</feature>
<name>A0A6L6J6D8_9RHOB</name>
<evidence type="ECO:0000256" key="1">
    <source>
        <dbReference type="SAM" id="Phobius"/>
    </source>
</evidence>
<keyword evidence="1" id="KW-0472">Membrane</keyword>
<organism evidence="2 3">
    <name type="scientific">Paracoccus aestuariivivens</name>
    <dbReference type="NCBI Taxonomy" id="1820333"/>
    <lineage>
        <taxon>Bacteria</taxon>
        <taxon>Pseudomonadati</taxon>
        <taxon>Pseudomonadota</taxon>
        <taxon>Alphaproteobacteria</taxon>
        <taxon>Rhodobacterales</taxon>
        <taxon>Paracoccaceae</taxon>
        <taxon>Paracoccus</taxon>
    </lineage>
</organism>
<keyword evidence="1" id="KW-1133">Transmembrane helix</keyword>
<reference evidence="2 3" key="1">
    <citation type="submission" date="2019-11" db="EMBL/GenBank/DDBJ databases">
        <authorList>
            <person name="Dong K."/>
        </authorList>
    </citation>
    <scope>NUCLEOTIDE SEQUENCE [LARGE SCALE GENOMIC DNA]</scope>
    <source>
        <strain evidence="2 3">NBRC 111993</strain>
    </source>
</reference>